<evidence type="ECO:0000313" key="12">
    <source>
        <dbReference type="EMBL" id="MDK7186743.1"/>
    </source>
</evidence>
<keyword evidence="6 12" id="KW-0067">ATP-binding</keyword>
<dbReference type="InterPro" id="IPR011527">
    <property type="entry name" value="ABC1_TM_dom"/>
</dbReference>
<evidence type="ECO:0000259" key="11">
    <source>
        <dbReference type="PROSITE" id="PS50929"/>
    </source>
</evidence>
<dbReference type="FunFam" id="3.40.50.300:FF:000221">
    <property type="entry name" value="Multidrug ABC transporter ATP-binding protein"/>
    <property type="match status" value="1"/>
</dbReference>
<dbReference type="SUPFAM" id="SSF90123">
    <property type="entry name" value="ABC transporter transmembrane region"/>
    <property type="match status" value="1"/>
</dbReference>
<evidence type="ECO:0000256" key="8">
    <source>
        <dbReference type="ARBA" id="ARBA00023136"/>
    </source>
</evidence>
<dbReference type="PANTHER" id="PTHR43394:SF1">
    <property type="entry name" value="ATP-BINDING CASSETTE SUB-FAMILY B MEMBER 10, MITOCHONDRIAL"/>
    <property type="match status" value="1"/>
</dbReference>
<dbReference type="InterPro" id="IPR036640">
    <property type="entry name" value="ABC1_TM_sf"/>
</dbReference>
<dbReference type="InterPro" id="IPR003439">
    <property type="entry name" value="ABC_transporter-like_ATP-bd"/>
</dbReference>
<dbReference type="Pfam" id="PF00664">
    <property type="entry name" value="ABC_membrane"/>
    <property type="match status" value="1"/>
</dbReference>
<dbReference type="InterPro" id="IPR017871">
    <property type="entry name" value="ABC_transporter-like_CS"/>
</dbReference>
<dbReference type="PANTHER" id="PTHR43394">
    <property type="entry name" value="ATP-DEPENDENT PERMEASE MDL1, MITOCHONDRIAL"/>
    <property type="match status" value="1"/>
</dbReference>
<dbReference type="Proteomes" id="UP001229251">
    <property type="component" value="Unassembled WGS sequence"/>
</dbReference>
<evidence type="ECO:0000313" key="13">
    <source>
        <dbReference type="Proteomes" id="UP001229251"/>
    </source>
</evidence>
<comment type="caution">
    <text evidence="12">The sequence shown here is derived from an EMBL/GenBank/DDBJ whole genome shotgun (WGS) entry which is preliminary data.</text>
</comment>
<comment type="subcellular location">
    <subcellularLocation>
        <location evidence="1">Cell membrane</location>
        <topology evidence="1">Multi-pass membrane protein</topology>
    </subcellularLocation>
</comment>
<dbReference type="InterPro" id="IPR039421">
    <property type="entry name" value="Type_1_exporter"/>
</dbReference>
<dbReference type="InterPro" id="IPR027417">
    <property type="entry name" value="P-loop_NTPase"/>
</dbReference>
<dbReference type="GO" id="GO:0005524">
    <property type="term" value="F:ATP binding"/>
    <property type="evidence" value="ECO:0007669"/>
    <property type="project" value="UniProtKB-KW"/>
</dbReference>
<keyword evidence="7 9" id="KW-1133">Transmembrane helix</keyword>
<dbReference type="RefSeq" id="WP_285065381.1">
    <property type="nucleotide sequence ID" value="NZ_JASOOE010000003.1"/>
</dbReference>
<feature type="transmembrane region" description="Helical" evidence="9">
    <location>
        <begin position="155"/>
        <end position="176"/>
    </location>
</feature>
<evidence type="ECO:0000256" key="7">
    <source>
        <dbReference type="ARBA" id="ARBA00022989"/>
    </source>
</evidence>
<evidence type="ECO:0000256" key="1">
    <source>
        <dbReference type="ARBA" id="ARBA00004651"/>
    </source>
</evidence>
<feature type="transmembrane region" description="Helical" evidence="9">
    <location>
        <begin position="12"/>
        <end position="32"/>
    </location>
</feature>
<evidence type="ECO:0000256" key="2">
    <source>
        <dbReference type="ARBA" id="ARBA00022448"/>
    </source>
</evidence>
<dbReference type="EMBL" id="JASOOE010000003">
    <property type="protein sequence ID" value="MDK7186743.1"/>
    <property type="molecule type" value="Genomic_DNA"/>
</dbReference>
<accession>A0AAJ1Q2X7</accession>
<keyword evidence="4 9" id="KW-0812">Transmembrane</keyword>
<dbReference type="AlphaFoldDB" id="A0AAJ1Q2X7"/>
<keyword evidence="5" id="KW-0547">Nucleotide-binding</keyword>
<dbReference type="PROSITE" id="PS50929">
    <property type="entry name" value="ABC_TM1F"/>
    <property type="match status" value="1"/>
</dbReference>
<sequence length="581" mass="65614">MGYIFKYLKRYPAELSAVMIATAVTCAAILGMPTMLAKLIDNAIVVNQMDRAWPYVWGMVLCTVLGFIARSVRMYMASKVVNDMTMAMRNDVYHKMMALSHHEFQEFGVPSLTNRITNDAFVLLQFVEMILKQGLMGPVMILFSVIMIIRMQPYLGLRLIPAVLVIITFVVLISIFSKPLSEKQQLYLDKINRILRESITGLRVIRAFNREDFQNDRFMAVNEEYRRTASKLFKLMASAPTLFYLTTNLALVFIIWIGAHLIEAGSLQVGTLSAFIEYMFEGLFSLVVFAWVFMMYPRASVSANRLKSVLEAPITVRELSDDEIVDPGQIKERGTLEFINVDFAYPDADEPVLRNISFKSKPGQTVAFIGSTGSGKSTIVKLIPRFYDVTRGKILVDGVDIRHYRLADLRSKIGFTPQSALLFKGNIADNLRYGKHDADETDMEHATQISQAQEFVEKLDQGYQAELTEKASNLSGGQKQRLSIARSIIKDREIYIFDDSFSALDYKTDAQVRAALKQETKDATTIIVAQRVGTIMHADQIIVLDQGRIDAIGTHKELLKKSKIYYNIASSQLSEEELTHG</sequence>
<dbReference type="SUPFAM" id="SSF52540">
    <property type="entry name" value="P-loop containing nucleoside triphosphate hydrolases"/>
    <property type="match status" value="1"/>
</dbReference>
<keyword evidence="3" id="KW-1003">Cell membrane</keyword>
<evidence type="ECO:0000259" key="10">
    <source>
        <dbReference type="PROSITE" id="PS50893"/>
    </source>
</evidence>
<feature type="domain" description="ABC transmembrane type-1" evidence="11">
    <location>
        <begin position="17"/>
        <end position="298"/>
    </location>
</feature>
<feature type="transmembrane region" description="Helical" evidence="9">
    <location>
        <begin position="278"/>
        <end position="296"/>
    </location>
</feature>
<evidence type="ECO:0000256" key="4">
    <source>
        <dbReference type="ARBA" id="ARBA00022692"/>
    </source>
</evidence>
<dbReference type="CDD" id="cd18548">
    <property type="entry name" value="ABC_6TM_Tm287_like"/>
    <property type="match status" value="1"/>
</dbReference>
<dbReference type="GO" id="GO:0005886">
    <property type="term" value="C:plasma membrane"/>
    <property type="evidence" value="ECO:0007669"/>
    <property type="project" value="UniProtKB-SubCell"/>
</dbReference>
<keyword evidence="8 9" id="KW-0472">Membrane</keyword>
<reference evidence="12" key="1">
    <citation type="submission" date="2023-05" db="EMBL/GenBank/DDBJ databases">
        <title>Cataloging the Phylogenetic Diversity of Human Bladder Bacteria.</title>
        <authorList>
            <person name="Du J."/>
        </authorList>
    </citation>
    <scope>NUCLEOTIDE SEQUENCE</scope>
    <source>
        <strain evidence="12">UMB1231</strain>
    </source>
</reference>
<organism evidence="12 13">
    <name type="scientific">Facklamia hominis</name>
    <dbReference type="NCBI Taxonomy" id="178214"/>
    <lineage>
        <taxon>Bacteria</taxon>
        <taxon>Bacillati</taxon>
        <taxon>Bacillota</taxon>
        <taxon>Bacilli</taxon>
        <taxon>Lactobacillales</taxon>
        <taxon>Aerococcaceae</taxon>
        <taxon>Facklamia</taxon>
    </lineage>
</organism>
<evidence type="ECO:0000256" key="5">
    <source>
        <dbReference type="ARBA" id="ARBA00022741"/>
    </source>
</evidence>
<feature type="transmembrane region" description="Helical" evidence="9">
    <location>
        <begin position="130"/>
        <end position="149"/>
    </location>
</feature>
<proteinExistence type="predicted"/>
<evidence type="ECO:0000256" key="3">
    <source>
        <dbReference type="ARBA" id="ARBA00022475"/>
    </source>
</evidence>
<feature type="domain" description="ABC transporter" evidence="10">
    <location>
        <begin position="336"/>
        <end position="571"/>
    </location>
</feature>
<keyword evidence="2" id="KW-0813">Transport</keyword>
<name>A0AAJ1Q2X7_9LACT</name>
<evidence type="ECO:0000256" key="6">
    <source>
        <dbReference type="ARBA" id="ARBA00022840"/>
    </source>
</evidence>
<dbReference type="PROSITE" id="PS00211">
    <property type="entry name" value="ABC_TRANSPORTER_1"/>
    <property type="match status" value="1"/>
</dbReference>
<dbReference type="Gene3D" id="1.20.1560.10">
    <property type="entry name" value="ABC transporter type 1, transmembrane domain"/>
    <property type="match status" value="1"/>
</dbReference>
<dbReference type="Pfam" id="PF00005">
    <property type="entry name" value="ABC_tran"/>
    <property type="match status" value="1"/>
</dbReference>
<dbReference type="GO" id="GO:0015421">
    <property type="term" value="F:ABC-type oligopeptide transporter activity"/>
    <property type="evidence" value="ECO:0007669"/>
    <property type="project" value="TreeGrafter"/>
</dbReference>
<dbReference type="SMART" id="SM00382">
    <property type="entry name" value="AAA"/>
    <property type="match status" value="1"/>
</dbReference>
<dbReference type="Gene3D" id="3.40.50.300">
    <property type="entry name" value="P-loop containing nucleotide triphosphate hydrolases"/>
    <property type="match status" value="1"/>
</dbReference>
<dbReference type="InterPro" id="IPR003593">
    <property type="entry name" value="AAA+_ATPase"/>
</dbReference>
<dbReference type="GO" id="GO:0016887">
    <property type="term" value="F:ATP hydrolysis activity"/>
    <property type="evidence" value="ECO:0007669"/>
    <property type="project" value="InterPro"/>
</dbReference>
<dbReference type="PROSITE" id="PS50893">
    <property type="entry name" value="ABC_TRANSPORTER_2"/>
    <property type="match status" value="1"/>
</dbReference>
<feature type="transmembrane region" description="Helical" evidence="9">
    <location>
        <begin position="52"/>
        <end position="69"/>
    </location>
</feature>
<feature type="transmembrane region" description="Helical" evidence="9">
    <location>
        <begin position="235"/>
        <end position="258"/>
    </location>
</feature>
<evidence type="ECO:0000256" key="9">
    <source>
        <dbReference type="SAM" id="Phobius"/>
    </source>
</evidence>
<gene>
    <name evidence="12" type="ORF">QP433_01990</name>
</gene>
<protein>
    <submittedName>
        <fullName evidence="12">ABC transporter ATP-binding protein</fullName>
    </submittedName>
</protein>